<dbReference type="OrthoDB" id="6589800at2759"/>
<protein>
    <submittedName>
        <fullName evidence="2">MULE domain-containing protein</fullName>
    </submittedName>
</protein>
<dbReference type="AlphaFoldDB" id="A0A6G0YP96"/>
<proteinExistence type="predicted"/>
<evidence type="ECO:0000313" key="2">
    <source>
        <dbReference type="EMBL" id="KAF0759307.1"/>
    </source>
</evidence>
<organism evidence="2 3">
    <name type="scientific">Aphis craccivora</name>
    <name type="common">Cowpea aphid</name>
    <dbReference type="NCBI Taxonomy" id="307492"/>
    <lineage>
        <taxon>Eukaryota</taxon>
        <taxon>Metazoa</taxon>
        <taxon>Ecdysozoa</taxon>
        <taxon>Arthropoda</taxon>
        <taxon>Hexapoda</taxon>
        <taxon>Insecta</taxon>
        <taxon>Pterygota</taxon>
        <taxon>Neoptera</taxon>
        <taxon>Paraneoptera</taxon>
        <taxon>Hemiptera</taxon>
        <taxon>Sternorrhyncha</taxon>
        <taxon>Aphidomorpha</taxon>
        <taxon>Aphidoidea</taxon>
        <taxon>Aphididae</taxon>
        <taxon>Aphidini</taxon>
        <taxon>Aphis</taxon>
        <taxon>Aphis</taxon>
    </lineage>
</organism>
<reference evidence="2 3" key="1">
    <citation type="submission" date="2019-08" db="EMBL/GenBank/DDBJ databases">
        <title>Whole genome of Aphis craccivora.</title>
        <authorList>
            <person name="Voronova N.V."/>
            <person name="Shulinski R.S."/>
            <person name="Bandarenka Y.V."/>
            <person name="Zhorov D.G."/>
            <person name="Warner D."/>
        </authorList>
    </citation>
    <scope>NUCLEOTIDE SEQUENCE [LARGE SCALE GENOMIC DNA]</scope>
    <source>
        <strain evidence="2">180601</strain>
        <tissue evidence="2">Whole Body</tissue>
    </source>
</reference>
<gene>
    <name evidence="2" type="ORF">FWK35_00010444</name>
</gene>
<evidence type="ECO:0000313" key="3">
    <source>
        <dbReference type="Proteomes" id="UP000478052"/>
    </source>
</evidence>
<comment type="caution">
    <text evidence="2">The sequence shown here is derived from an EMBL/GenBank/DDBJ whole genome shotgun (WGS) entry which is preliminary data.</text>
</comment>
<name>A0A6G0YP96_APHCR</name>
<feature type="region of interest" description="Disordered" evidence="1">
    <location>
        <begin position="1"/>
        <end position="58"/>
    </location>
</feature>
<dbReference type="EMBL" id="VUJU01003038">
    <property type="protein sequence ID" value="KAF0759307.1"/>
    <property type="molecule type" value="Genomic_DNA"/>
</dbReference>
<dbReference type="Proteomes" id="UP000478052">
    <property type="component" value="Unassembled WGS sequence"/>
</dbReference>
<sequence length="362" mass="42417">MGHVARNTWQAGAEEKGPSSSTAEKRQRADTLVRHRAGWRHSQQQPIKPPSDGGGGLPDDFYLRHQAPVVSGVSFRFRKLFQILGFPLVYALMSRKTEQAYNALFMYVKTIEPTWKPQTIMMDFECATINVIRSQFPRTRILSDAGFIPRRLTRLYKNNRKVHDFFRMAIAIALLPHENIWEGFRKLEIFFRNNICNVVEPDESLKFFQFLQYFDKTWLTWYEQLYLFNINRLFAELLSVTDLNRCTNNVLEISHRNLMSNINISNPNPWLFIEMLIRYTGGVINDYCLAIDGIEIRQPRPRAWIAQDKKIQTGLTKLRTNRFSVAEFLGYCKHSTPDFGINRPNEGELINWLKSFFQSNFE</sequence>
<accession>A0A6G0YP96</accession>
<keyword evidence="3" id="KW-1185">Reference proteome</keyword>
<evidence type="ECO:0000256" key="1">
    <source>
        <dbReference type="SAM" id="MobiDB-lite"/>
    </source>
</evidence>
<feature type="compositionally biased region" description="Basic and acidic residues" evidence="1">
    <location>
        <begin position="13"/>
        <end position="33"/>
    </location>
</feature>